<evidence type="ECO:0000313" key="2">
    <source>
        <dbReference type="Proteomes" id="UP001472677"/>
    </source>
</evidence>
<sequence>MLGAAVDDCAIPSNLYRQNQEGKNAAILRRSFLGALVFNVLQGLVMPIRGVAPWEEIDRLSHVYQLHCVQIVLRFLGGNSNAPAPAPESAIAPSPDEE</sequence>
<organism evidence="1 2">
    <name type="scientific">Hibiscus sabdariffa</name>
    <name type="common">roselle</name>
    <dbReference type="NCBI Taxonomy" id="183260"/>
    <lineage>
        <taxon>Eukaryota</taxon>
        <taxon>Viridiplantae</taxon>
        <taxon>Streptophyta</taxon>
        <taxon>Embryophyta</taxon>
        <taxon>Tracheophyta</taxon>
        <taxon>Spermatophyta</taxon>
        <taxon>Magnoliopsida</taxon>
        <taxon>eudicotyledons</taxon>
        <taxon>Gunneridae</taxon>
        <taxon>Pentapetalae</taxon>
        <taxon>rosids</taxon>
        <taxon>malvids</taxon>
        <taxon>Malvales</taxon>
        <taxon>Malvaceae</taxon>
        <taxon>Malvoideae</taxon>
        <taxon>Hibiscus</taxon>
    </lineage>
</organism>
<keyword evidence="2" id="KW-1185">Reference proteome</keyword>
<name>A0ABR2BW57_9ROSI</name>
<protein>
    <submittedName>
        <fullName evidence="1">Uncharacterized protein</fullName>
    </submittedName>
</protein>
<proteinExistence type="predicted"/>
<comment type="caution">
    <text evidence="1">The sequence shown here is derived from an EMBL/GenBank/DDBJ whole genome shotgun (WGS) entry which is preliminary data.</text>
</comment>
<evidence type="ECO:0000313" key="1">
    <source>
        <dbReference type="EMBL" id="KAK8511354.1"/>
    </source>
</evidence>
<accession>A0ABR2BW57</accession>
<gene>
    <name evidence="1" type="ORF">V6N12_033630</name>
</gene>
<dbReference type="EMBL" id="JBBPBM010000079">
    <property type="protein sequence ID" value="KAK8511354.1"/>
    <property type="molecule type" value="Genomic_DNA"/>
</dbReference>
<dbReference type="Proteomes" id="UP001472677">
    <property type="component" value="Unassembled WGS sequence"/>
</dbReference>
<reference evidence="1 2" key="1">
    <citation type="journal article" date="2024" name="G3 (Bethesda)">
        <title>Genome assembly of Hibiscus sabdariffa L. provides insights into metabolisms of medicinal natural products.</title>
        <authorList>
            <person name="Kim T."/>
        </authorList>
    </citation>
    <scope>NUCLEOTIDE SEQUENCE [LARGE SCALE GENOMIC DNA]</scope>
    <source>
        <strain evidence="1">TK-2024</strain>
        <tissue evidence="1">Old leaves</tissue>
    </source>
</reference>